<dbReference type="Proteomes" id="UP000248536">
    <property type="component" value="Chromosome"/>
</dbReference>
<keyword evidence="4" id="KW-1185">Reference proteome</keyword>
<dbReference type="PROSITE" id="PS51257">
    <property type="entry name" value="PROKAR_LIPOPROTEIN"/>
    <property type="match status" value="1"/>
</dbReference>
<dbReference type="OrthoDB" id="594879at2"/>
<proteinExistence type="predicted"/>
<feature type="domain" description="Deacetylase PdaC" evidence="2">
    <location>
        <begin position="39"/>
        <end position="137"/>
    </location>
</feature>
<dbReference type="RefSeq" id="WP_112377763.1">
    <property type="nucleotide sequence ID" value="NZ_CP030104.1"/>
</dbReference>
<feature type="domain" description="DUF3298" evidence="1">
    <location>
        <begin position="164"/>
        <end position="234"/>
    </location>
</feature>
<dbReference type="InterPro" id="IPR025303">
    <property type="entry name" value="PdaC"/>
</dbReference>
<dbReference type="Pfam" id="PF13739">
    <property type="entry name" value="PdaC"/>
    <property type="match status" value="1"/>
</dbReference>
<reference evidence="3 4" key="1">
    <citation type="submission" date="2018-06" db="EMBL/GenBank/DDBJ databases">
        <title>Spongiibacterium sp. HME9304 Genome sequencing and assembly.</title>
        <authorList>
            <person name="Kang H."/>
            <person name="Kim H."/>
            <person name="Joh K."/>
        </authorList>
    </citation>
    <scope>NUCLEOTIDE SEQUENCE [LARGE SCALE GENOMIC DNA]</scope>
    <source>
        <strain evidence="3 4">HME9304</strain>
    </source>
</reference>
<organism evidence="3 4">
    <name type="scientific">Flagellimonas maritima</name>
    <dbReference type="NCBI Taxonomy" id="1383885"/>
    <lineage>
        <taxon>Bacteria</taxon>
        <taxon>Pseudomonadati</taxon>
        <taxon>Bacteroidota</taxon>
        <taxon>Flavobacteriia</taxon>
        <taxon>Flavobacteriales</taxon>
        <taxon>Flavobacteriaceae</taxon>
        <taxon>Flagellimonas</taxon>
    </lineage>
</organism>
<dbReference type="Gene3D" id="3.30.565.40">
    <property type="entry name" value="Fervidobacterium nodosum Rt17-B1 like"/>
    <property type="match status" value="1"/>
</dbReference>
<evidence type="ECO:0000313" key="4">
    <source>
        <dbReference type="Proteomes" id="UP000248536"/>
    </source>
</evidence>
<accession>A0A2Z4LRS5</accession>
<evidence type="ECO:0000259" key="2">
    <source>
        <dbReference type="Pfam" id="PF13739"/>
    </source>
</evidence>
<dbReference type="KEGG" id="spon:HME9304_01274"/>
<dbReference type="Gene3D" id="3.90.640.20">
    <property type="entry name" value="Heat-shock cognate protein, ATPase"/>
    <property type="match status" value="1"/>
</dbReference>
<evidence type="ECO:0000259" key="1">
    <source>
        <dbReference type="Pfam" id="PF11738"/>
    </source>
</evidence>
<evidence type="ECO:0000313" key="3">
    <source>
        <dbReference type="EMBL" id="AWX44274.1"/>
    </source>
</evidence>
<gene>
    <name evidence="3" type="ORF">HME9304_01274</name>
</gene>
<name>A0A2Z4LRS5_9FLAO</name>
<evidence type="ECO:0008006" key="5">
    <source>
        <dbReference type="Google" id="ProtNLM"/>
    </source>
</evidence>
<dbReference type="AlphaFoldDB" id="A0A2Z4LRS5"/>
<dbReference type="EMBL" id="CP030104">
    <property type="protein sequence ID" value="AWX44274.1"/>
    <property type="molecule type" value="Genomic_DNA"/>
</dbReference>
<sequence>MKKSVGILLLLLIAIGCENSDKLTFEPLQMVGEDCPVCPKIDINIPKAIDDTAIAKTINRSTEEEIISYLSFDAEEDIENLNDAIASFTDSFKELATRFPEDNIGWEAKVDGKVVYENKNILTLAMNTYIFTGGAHGYASTTFLNFDKTNAVELDNWELFDDLESFQKFAESRFRVQENIPEDKNINATGFMFEKDIFHLAENIGYTEDGIQFIYNQYEVASFADGPIVLTLSFNEVNKYLKNKIKS</sequence>
<protein>
    <recommendedName>
        <fullName evidence="5">DUF3298/DUF4163 domain-containing protein</fullName>
    </recommendedName>
</protein>
<dbReference type="InterPro" id="IPR037126">
    <property type="entry name" value="PdaC/RsiV-like_sf"/>
</dbReference>
<dbReference type="InterPro" id="IPR021729">
    <property type="entry name" value="DUF3298"/>
</dbReference>
<dbReference type="Pfam" id="PF11738">
    <property type="entry name" value="DUF3298"/>
    <property type="match status" value="1"/>
</dbReference>